<reference evidence="1" key="1">
    <citation type="submission" date="2014-11" db="EMBL/GenBank/DDBJ databases">
        <authorList>
            <person name="Amaro Gonzalez C."/>
        </authorList>
    </citation>
    <scope>NUCLEOTIDE SEQUENCE</scope>
</reference>
<name>A0A0E9WLV4_ANGAN</name>
<reference evidence="1" key="2">
    <citation type="journal article" date="2015" name="Fish Shellfish Immunol.">
        <title>Early steps in the European eel (Anguilla anguilla)-Vibrio vulnificus interaction in the gills: Role of the RtxA13 toxin.</title>
        <authorList>
            <person name="Callol A."/>
            <person name="Pajuelo D."/>
            <person name="Ebbesson L."/>
            <person name="Teles M."/>
            <person name="MacKenzie S."/>
            <person name="Amaro C."/>
        </authorList>
    </citation>
    <scope>NUCLEOTIDE SEQUENCE</scope>
</reference>
<evidence type="ECO:0000313" key="1">
    <source>
        <dbReference type="EMBL" id="JAH91374.1"/>
    </source>
</evidence>
<dbReference type="EMBL" id="GBXM01017203">
    <property type="protein sequence ID" value="JAH91374.1"/>
    <property type="molecule type" value="Transcribed_RNA"/>
</dbReference>
<sequence>MCCSHFLLALQKRSGSKKADVAVCAINQLIVGPFVELWSVPFQLRG</sequence>
<organism evidence="1">
    <name type="scientific">Anguilla anguilla</name>
    <name type="common">European freshwater eel</name>
    <name type="synonym">Muraena anguilla</name>
    <dbReference type="NCBI Taxonomy" id="7936"/>
    <lineage>
        <taxon>Eukaryota</taxon>
        <taxon>Metazoa</taxon>
        <taxon>Chordata</taxon>
        <taxon>Craniata</taxon>
        <taxon>Vertebrata</taxon>
        <taxon>Euteleostomi</taxon>
        <taxon>Actinopterygii</taxon>
        <taxon>Neopterygii</taxon>
        <taxon>Teleostei</taxon>
        <taxon>Anguilliformes</taxon>
        <taxon>Anguillidae</taxon>
        <taxon>Anguilla</taxon>
    </lineage>
</organism>
<accession>A0A0E9WLV4</accession>
<protein>
    <submittedName>
        <fullName evidence="1">Uncharacterized protein</fullName>
    </submittedName>
</protein>
<dbReference type="AlphaFoldDB" id="A0A0E9WLV4"/>
<proteinExistence type="predicted"/>